<protein>
    <recommendedName>
        <fullName evidence="1">Transposase-associated domain-containing protein</fullName>
    </recommendedName>
</protein>
<dbReference type="AlphaFoldDB" id="A0A151RJY4"/>
<keyword evidence="3" id="KW-1185">Reference proteome</keyword>
<feature type="domain" description="Transposase-associated" evidence="1">
    <location>
        <begin position="9"/>
        <end position="76"/>
    </location>
</feature>
<dbReference type="PANTHER" id="PTHR10775:SF182">
    <property type="entry name" value="TRANSPOSON, EN_SPM-LIKE, TRANSPOSASE-ASSOCIATED DOMAIN PROTEIN-RELATED"/>
    <property type="match status" value="1"/>
</dbReference>
<accession>A0A151RJY4</accession>
<sequence>MDKSWLLNRSWIHASRISDEYETRVEYFIEYVIRNANDDMNGRFFCPCVNCCKATRLELDVIREHLLCDGFLKNYILETQTQTFTQEIDMDDRLEEMLRDVGPESFKSAHMYETMCNDLEKPLYPNCTKFTRLSAILRLFNLKARNGWSDKSFTELLELLKEMLPEGNTLPNRNYEAKKVLCPMGLEYKKIHACPNDCMLYHGEFEGLHQCPRCGLSRYKKKQDDSDYDVSTKGPPAKVLWYLPIVPRLKRLFANADDAKLMRWHEDERKCDGSLRHPADCLQWEKIDSMFPNFGKEPRNVRLGLATDGMNPFGNLSTKHSSWSVLLIIYNLPQWLCMKRKYLMLSMMISGPRQPGNNIDVYLSPLVEDLKMLWVEGIDVFDGYSGELFRLHAMLFCTINEFPAYGNLCGYSVKGHKACPICEEDICYHQLLNWKKTVYLGHQRFLKPNFII</sequence>
<evidence type="ECO:0000313" key="3">
    <source>
        <dbReference type="Proteomes" id="UP000075243"/>
    </source>
</evidence>
<proteinExistence type="predicted"/>
<evidence type="ECO:0000313" key="2">
    <source>
        <dbReference type="EMBL" id="KYP42869.1"/>
    </source>
</evidence>
<gene>
    <name evidence="2" type="ORF">KK1_035716</name>
</gene>
<name>A0A151RJY4_CAJCA</name>
<reference evidence="2" key="1">
    <citation type="journal article" date="2012" name="Nat. Biotechnol.">
        <title>Draft genome sequence of pigeonpea (Cajanus cajan), an orphan legume crop of resource-poor farmers.</title>
        <authorList>
            <person name="Varshney R.K."/>
            <person name="Chen W."/>
            <person name="Li Y."/>
            <person name="Bharti A.K."/>
            <person name="Saxena R.K."/>
            <person name="Schlueter J.A."/>
            <person name="Donoghue M.T."/>
            <person name="Azam S."/>
            <person name="Fan G."/>
            <person name="Whaley A.M."/>
            <person name="Farmer A.D."/>
            <person name="Sheridan J."/>
            <person name="Iwata A."/>
            <person name="Tuteja R."/>
            <person name="Penmetsa R.V."/>
            <person name="Wu W."/>
            <person name="Upadhyaya H.D."/>
            <person name="Yang S.P."/>
            <person name="Shah T."/>
            <person name="Saxena K.B."/>
            <person name="Michael T."/>
            <person name="McCombie W.R."/>
            <person name="Yang B."/>
            <person name="Zhang G."/>
            <person name="Yang H."/>
            <person name="Wang J."/>
            <person name="Spillane C."/>
            <person name="Cook D.R."/>
            <person name="May G.D."/>
            <person name="Xu X."/>
            <person name="Jackson S.A."/>
        </authorList>
    </citation>
    <scope>NUCLEOTIDE SEQUENCE [LARGE SCALE GENOMIC DNA]</scope>
</reference>
<dbReference type="EMBL" id="KQ483696">
    <property type="protein sequence ID" value="KYP42869.1"/>
    <property type="molecule type" value="Genomic_DNA"/>
</dbReference>
<evidence type="ECO:0000259" key="1">
    <source>
        <dbReference type="Pfam" id="PF13963"/>
    </source>
</evidence>
<dbReference type="Pfam" id="PF02992">
    <property type="entry name" value="Transposase_21"/>
    <property type="match status" value="1"/>
</dbReference>
<dbReference type="Proteomes" id="UP000075243">
    <property type="component" value="Unassembled WGS sequence"/>
</dbReference>
<dbReference type="Pfam" id="PF13963">
    <property type="entry name" value="Transpos_assoc"/>
    <property type="match status" value="1"/>
</dbReference>
<dbReference type="Gramene" id="C.cajan_38434.t">
    <property type="protein sequence ID" value="C.cajan_38434.t"/>
    <property type="gene ID" value="C.cajan_38434"/>
</dbReference>
<dbReference type="PANTHER" id="PTHR10775">
    <property type="entry name" value="OS08G0208400 PROTEIN"/>
    <property type="match status" value="1"/>
</dbReference>
<organism evidence="2 3">
    <name type="scientific">Cajanus cajan</name>
    <name type="common">Pigeon pea</name>
    <name type="synonym">Cajanus indicus</name>
    <dbReference type="NCBI Taxonomy" id="3821"/>
    <lineage>
        <taxon>Eukaryota</taxon>
        <taxon>Viridiplantae</taxon>
        <taxon>Streptophyta</taxon>
        <taxon>Embryophyta</taxon>
        <taxon>Tracheophyta</taxon>
        <taxon>Spermatophyta</taxon>
        <taxon>Magnoliopsida</taxon>
        <taxon>eudicotyledons</taxon>
        <taxon>Gunneridae</taxon>
        <taxon>Pentapetalae</taxon>
        <taxon>rosids</taxon>
        <taxon>fabids</taxon>
        <taxon>Fabales</taxon>
        <taxon>Fabaceae</taxon>
        <taxon>Papilionoideae</taxon>
        <taxon>50 kb inversion clade</taxon>
        <taxon>NPAAA clade</taxon>
        <taxon>indigoferoid/millettioid clade</taxon>
        <taxon>Phaseoleae</taxon>
        <taxon>Cajanus</taxon>
    </lineage>
</organism>
<dbReference type="InterPro" id="IPR004242">
    <property type="entry name" value="Transposase_21"/>
</dbReference>
<dbReference type="InterPro" id="IPR029480">
    <property type="entry name" value="Transpos_assoc"/>
</dbReference>